<dbReference type="Proteomes" id="UP000652761">
    <property type="component" value="Unassembled WGS sequence"/>
</dbReference>
<feature type="compositionally biased region" description="Low complexity" evidence="1">
    <location>
        <begin position="20"/>
        <end position="41"/>
    </location>
</feature>
<name>A0A843TPR3_COLES</name>
<dbReference type="EMBL" id="NMUH01000151">
    <property type="protein sequence ID" value="MQL73055.1"/>
    <property type="molecule type" value="Genomic_DNA"/>
</dbReference>
<sequence length="218" mass="23929">MPTEALDSVGPSPSHFSGDPSPSHLSSNPSPSHISGAPSRSHLSGASFSSHSSVDSSFFQPLGLFGGIYIFCSRSICTVCTMLGEGALAIEGPLGELQRGGSLMENNGMSPSSEDMAWDLLQITLQVSWALYQKCILTYQWERTEKTDREMLAHMSAMHHSWRSKKKKRHFNGKSLDDAIASLPTGVNSSDWQTMCGMWTTRNERRVADRNKQNCATQ</sequence>
<evidence type="ECO:0000256" key="1">
    <source>
        <dbReference type="SAM" id="MobiDB-lite"/>
    </source>
</evidence>
<evidence type="ECO:0000313" key="3">
    <source>
        <dbReference type="Proteomes" id="UP000652761"/>
    </source>
</evidence>
<evidence type="ECO:0000313" key="2">
    <source>
        <dbReference type="EMBL" id="MQL73055.1"/>
    </source>
</evidence>
<proteinExistence type="predicted"/>
<comment type="caution">
    <text evidence="2">The sequence shown here is derived from an EMBL/GenBank/DDBJ whole genome shotgun (WGS) entry which is preliminary data.</text>
</comment>
<accession>A0A843TPR3</accession>
<dbReference type="AlphaFoldDB" id="A0A843TPR3"/>
<organism evidence="2 3">
    <name type="scientific">Colocasia esculenta</name>
    <name type="common">Wild taro</name>
    <name type="synonym">Arum esculentum</name>
    <dbReference type="NCBI Taxonomy" id="4460"/>
    <lineage>
        <taxon>Eukaryota</taxon>
        <taxon>Viridiplantae</taxon>
        <taxon>Streptophyta</taxon>
        <taxon>Embryophyta</taxon>
        <taxon>Tracheophyta</taxon>
        <taxon>Spermatophyta</taxon>
        <taxon>Magnoliopsida</taxon>
        <taxon>Liliopsida</taxon>
        <taxon>Araceae</taxon>
        <taxon>Aroideae</taxon>
        <taxon>Colocasieae</taxon>
        <taxon>Colocasia</taxon>
    </lineage>
</organism>
<gene>
    <name evidence="2" type="ORF">Taro_005390</name>
</gene>
<protein>
    <submittedName>
        <fullName evidence="2">Uncharacterized protein</fullName>
    </submittedName>
</protein>
<keyword evidence="3" id="KW-1185">Reference proteome</keyword>
<reference evidence="2" key="1">
    <citation type="submission" date="2017-07" db="EMBL/GenBank/DDBJ databases">
        <title>Taro Niue Genome Assembly and Annotation.</title>
        <authorList>
            <person name="Atibalentja N."/>
            <person name="Keating K."/>
            <person name="Fields C.J."/>
        </authorList>
    </citation>
    <scope>NUCLEOTIDE SEQUENCE</scope>
    <source>
        <strain evidence="2">Niue_2</strain>
        <tissue evidence="2">Leaf</tissue>
    </source>
</reference>
<feature type="region of interest" description="Disordered" evidence="1">
    <location>
        <begin position="1"/>
        <end position="41"/>
    </location>
</feature>